<keyword evidence="2" id="KW-1185">Reference proteome</keyword>
<dbReference type="InterPro" id="IPR013889">
    <property type="entry name" value="Karyogamy_KAR9"/>
</dbReference>
<feature type="non-terminal residue" evidence="1">
    <location>
        <position position="169"/>
    </location>
</feature>
<evidence type="ECO:0000313" key="2">
    <source>
        <dbReference type="Proteomes" id="UP001163798"/>
    </source>
</evidence>
<dbReference type="Pfam" id="PF08580">
    <property type="entry name" value="KAR9"/>
    <property type="match status" value="1"/>
</dbReference>
<name>A0AA38L1L8_9AGAR</name>
<proteinExistence type="predicted"/>
<organism evidence="1 2">
    <name type="scientific">Lentinula aff. detonsa</name>
    <dbReference type="NCBI Taxonomy" id="2804958"/>
    <lineage>
        <taxon>Eukaryota</taxon>
        <taxon>Fungi</taxon>
        <taxon>Dikarya</taxon>
        <taxon>Basidiomycota</taxon>
        <taxon>Agaricomycotina</taxon>
        <taxon>Agaricomycetes</taxon>
        <taxon>Agaricomycetidae</taxon>
        <taxon>Agaricales</taxon>
        <taxon>Marasmiineae</taxon>
        <taxon>Omphalotaceae</taxon>
        <taxon>Lentinula</taxon>
    </lineage>
</organism>
<comment type="caution">
    <text evidence="1">The sequence shown here is derived from an EMBL/GenBank/DDBJ whole genome shotgun (WGS) entry which is preliminary data.</text>
</comment>
<reference evidence="1" key="1">
    <citation type="submission" date="2022-08" db="EMBL/GenBank/DDBJ databases">
        <authorList>
            <consortium name="DOE Joint Genome Institute"/>
            <person name="Min B."/>
            <person name="Riley R."/>
            <person name="Sierra-Patev S."/>
            <person name="Naranjo-Ortiz M."/>
            <person name="Looney B."/>
            <person name="Konkel Z."/>
            <person name="Slot J.C."/>
            <person name="Sakamoto Y."/>
            <person name="Steenwyk J.L."/>
            <person name="Rokas A."/>
            <person name="Carro J."/>
            <person name="Camarero S."/>
            <person name="Ferreira P."/>
            <person name="Molpeceres G."/>
            <person name="Ruiz-Duenas F.J."/>
            <person name="Serrano A."/>
            <person name="Henrissat B."/>
            <person name="Drula E."/>
            <person name="Hughes K.W."/>
            <person name="Mata J.L."/>
            <person name="Ishikawa N.K."/>
            <person name="Vargas-Isla R."/>
            <person name="Ushijima S."/>
            <person name="Smith C.A."/>
            <person name="Ahrendt S."/>
            <person name="Andreopoulos W."/>
            <person name="He G."/>
            <person name="Labutti K."/>
            <person name="Lipzen A."/>
            <person name="Ng V."/>
            <person name="Sandor L."/>
            <person name="Barry K."/>
            <person name="Martinez A.T."/>
            <person name="Xiao Y."/>
            <person name="Gibbons J.G."/>
            <person name="Terashima K."/>
            <person name="Hibbett D.S."/>
            <person name="Grigoriev I.V."/>
        </authorList>
    </citation>
    <scope>NUCLEOTIDE SEQUENCE</scope>
    <source>
        <strain evidence="1">TFB10291</strain>
    </source>
</reference>
<dbReference type="EMBL" id="MU794029">
    <property type="protein sequence ID" value="KAJ3779962.1"/>
    <property type="molecule type" value="Genomic_DNA"/>
</dbReference>
<protein>
    <submittedName>
        <fullName evidence="1">Uncharacterized protein</fullName>
    </submittedName>
</protein>
<evidence type="ECO:0000313" key="1">
    <source>
        <dbReference type="EMBL" id="KAJ3779962.1"/>
    </source>
</evidence>
<gene>
    <name evidence="1" type="ORF">GGU10DRAFT_420371</name>
</gene>
<dbReference type="AlphaFoldDB" id="A0AA38L1L8"/>
<sequence>MCQLPSFQTFLMEFDAIGSTEDESDVIVEQELQVVNSTQGKSKGTLMDPLSSMNAGINACGQICESYEERRAAVNSTDKVLKRRGHAKIIYGQPLYPVKSTPTIPHNGNDAEGNETATILRKHTTLVAEWEAVQDESKVLREELKEDEWLTVFWTVTDQADRMMSSLEK</sequence>
<dbReference type="Proteomes" id="UP001163798">
    <property type="component" value="Unassembled WGS sequence"/>
</dbReference>
<accession>A0AA38L1L8</accession>